<evidence type="ECO:0000256" key="1">
    <source>
        <dbReference type="SAM" id="MobiDB-lite"/>
    </source>
</evidence>
<dbReference type="Proteomes" id="UP001501721">
    <property type="component" value="Unassembled WGS sequence"/>
</dbReference>
<feature type="region of interest" description="Disordered" evidence="1">
    <location>
        <begin position="58"/>
        <end position="83"/>
    </location>
</feature>
<protein>
    <submittedName>
        <fullName evidence="2">Uncharacterized protein</fullName>
    </submittedName>
</protein>
<comment type="caution">
    <text evidence="2">The sequence shown here is derived from an EMBL/GenBank/DDBJ whole genome shotgun (WGS) entry which is preliminary data.</text>
</comment>
<sequence length="83" mass="8786">MALPETTPGEFTAAPPASLWAEARPAPAASRPPATIVTAAAFFRFFTFKPLLDVHHGGSPWHALENGGDRPGMRHPGDIPTTV</sequence>
<evidence type="ECO:0000313" key="2">
    <source>
        <dbReference type="EMBL" id="GAA2485864.1"/>
    </source>
</evidence>
<reference evidence="2 3" key="1">
    <citation type="journal article" date="2019" name="Int. J. Syst. Evol. Microbiol.">
        <title>The Global Catalogue of Microorganisms (GCM) 10K type strain sequencing project: providing services to taxonomists for standard genome sequencing and annotation.</title>
        <authorList>
            <consortium name="The Broad Institute Genomics Platform"/>
            <consortium name="The Broad Institute Genome Sequencing Center for Infectious Disease"/>
            <person name="Wu L."/>
            <person name="Ma J."/>
        </authorList>
    </citation>
    <scope>NUCLEOTIDE SEQUENCE [LARGE SCALE GENOMIC DNA]</scope>
    <source>
        <strain evidence="2 3">JCM 6923</strain>
    </source>
</reference>
<evidence type="ECO:0000313" key="3">
    <source>
        <dbReference type="Proteomes" id="UP001501721"/>
    </source>
</evidence>
<keyword evidence="3" id="KW-1185">Reference proteome</keyword>
<feature type="compositionally biased region" description="Basic and acidic residues" evidence="1">
    <location>
        <begin position="67"/>
        <end position="77"/>
    </location>
</feature>
<gene>
    <name evidence="2" type="ORF">GCM10010422_34520</name>
</gene>
<accession>A0ABN3LKA0</accession>
<proteinExistence type="predicted"/>
<dbReference type="EMBL" id="BAAATL010000015">
    <property type="protein sequence ID" value="GAA2485864.1"/>
    <property type="molecule type" value="Genomic_DNA"/>
</dbReference>
<organism evidence="2 3">
    <name type="scientific">Streptomyces graminearus</name>
    <dbReference type="NCBI Taxonomy" id="284030"/>
    <lineage>
        <taxon>Bacteria</taxon>
        <taxon>Bacillati</taxon>
        <taxon>Actinomycetota</taxon>
        <taxon>Actinomycetes</taxon>
        <taxon>Kitasatosporales</taxon>
        <taxon>Streptomycetaceae</taxon>
        <taxon>Streptomyces</taxon>
    </lineage>
</organism>
<name>A0ABN3LKA0_9ACTN</name>